<keyword evidence="1" id="KW-0732">Signal</keyword>
<organism evidence="2 3">
    <name type="scientific">Caldimonas brevitalea</name>
    <dbReference type="NCBI Taxonomy" id="413882"/>
    <lineage>
        <taxon>Bacteria</taxon>
        <taxon>Pseudomonadati</taxon>
        <taxon>Pseudomonadota</taxon>
        <taxon>Betaproteobacteria</taxon>
        <taxon>Burkholderiales</taxon>
        <taxon>Sphaerotilaceae</taxon>
        <taxon>Caldimonas</taxon>
    </lineage>
</organism>
<evidence type="ECO:0000256" key="1">
    <source>
        <dbReference type="SAM" id="SignalP"/>
    </source>
</evidence>
<dbReference type="RefSeq" id="WP_047197162.1">
    <property type="nucleotide sequence ID" value="NZ_CP011371.1"/>
</dbReference>
<evidence type="ECO:0000313" key="2">
    <source>
        <dbReference type="EMBL" id="AKJ32206.1"/>
    </source>
</evidence>
<dbReference type="KEGG" id="pbh:AAW51_5515"/>
<dbReference type="STRING" id="413882.AAW51_5515"/>
<dbReference type="PATRIC" id="fig|413882.6.peg.5765"/>
<evidence type="ECO:0000313" key="3">
    <source>
        <dbReference type="Proteomes" id="UP000035352"/>
    </source>
</evidence>
<keyword evidence="2" id="KW-0223">Dioxygenase</keyword>
<gene>
    <name evidence="2" type="ORF">AAW51_5515</name>
</gene>
<dbReference type="Pfam" id="PF05721">
    <property type="entry name" value="PhyH"/>
    <property type="match status" value="1"/>
</dbReference>
<name>A0A0G3BXT5_9BURK</name>
<reference evidence="2 3" key="1">
    <citation type="submission" date="2015-05" db="EMBL/GenBank/DDBJ databases">
        <authorList>
            <person name="Tang B."/>
            <person name="Yu Y."/>
        </authorList>
    </citation>
    <scope>NUCLEOTIDE SEQUENCE [LARGE SCALE GENOMIC DNA]</scope>
    <source>
        <strain evidence="2 3">DSM 7029</strain>
    </source>
</reference>
<dbReference type="AlphaFoldDB" id="A0A0G3BXT5"/>
<dbReference type="Gene3D" id="2.60.120.620">
    <property type="entry name" value="q2cbj1_9rhob like domain"/>
    <property type="match status" value="1"/>
</dbReference>
<feature type="signal peptide" evidence="1">
    <location>
        <begin position="1"/>
        <end position="21"/>
    </location>
</feature>
<accession>A0A0G3BXT5</accession>
<proteinExistence type="predicted"/>
<feature type="chain" id="PRO_5002552257" evidence="1">
    <location>
        <begin position="22"/>
        <end position="345"/>
    </location>
</feature>
<keyword evidence="2" id="KW-0560">Oxidoreductase</keyword>
<dbReference type="GO" id="GO:0016706">
    <property type="term" value="F:2-oxoglutarate-dependent dioxygenase activity"/>
    <property type="evidence" value="ECO:0007669"/>
    <property type="project" value="UniProtKB-ARBA"/>
</dbReference>
<dbReference type="Proteomes" id="UP000035352">
    <property type="component" value="Chromosome"/>
</dbReference>
<dbReference type="EMBL" id="CP011371">
    <property type="protein sequence ID" value="AKJ32206.1"/>
    <property type="molecule type" value="Genomic_DNA"/>
</dbReference>
<dbReference type="OrthoDB" id="547161at2"/>
<keyword evidence="3" id="KW-1185">Reference proteome</keyword>
<protein>
    <submittedName>
        <fullName evidence="2">Phytanoyl-CoA dioxygenase</fullName>
    </submittedName>
</protein>
<dbReference type="InterPro" id="IPR008775">
    <property type="entry name" value="Phytyl_CoA_dOase-like"/>
</dbReference>
<dbReference type="SUPFAM" id="SSF51197">
    <property type="entry name" value="Clavaminate synthase-like"/>
    <property type="match status" value="1"/>
</dbReference>
<sequence length="345" mass="38769">MNPLKHVALAPWWLLSLFTSAKSFHDHPLIGSPRLNAWGLHERRLRCAHALAAARRRRLADGVAPSDRAAFDRDGYVVRRDVLPPADFARLRERLLARPAPAREMVQGDTVTRRIALDHTVLQAVPELLGIVEGALWRGLTRYAGSFDQRPVAYIQTILSQARPGAPDPQTHLHADTFHPTVKAWYFLTDVRADEGAFCYVPGSHRLSDERLAWERELSLIAHRHPDRYTARGSFRIAPDALARLGLPAPRLFDVPANTLVVADTFGFHARGPSVRPSMRIELWGYGRRNPFLPWTGGDLLSLPALAPARAPWYWAALDRRERWGGRRNPWRDVGLKTPGAPPGD</sequence>